<evidence type="ECO:0000313" key="1">
    <source>
        <dbReference type="EMBL" id="RSM47014.1"/>
    </source>
</evidence>
<reference evidence="1 2" key="1">
    <citation type="submission" date="2018-05" db="EMBL/GenBank/DDBJ databases">
        <title>Evolution of GPA BGCs.</title>
        <authorList>
            <person name="Waglechner N."/>
            <person name="Wright G.D."/>
        </authorList>
    </citation>
    <scope>NUCLEOTIDE SEQUENCE [LARGE SCALE GENOMIC DNA]</scope>
    <source>
        <strain evidence="1 2">DSM 5908</strain>
    </source>
</reference>
<keyword evidence="2" id="KW-1185">Reference proteome</keyword>
<proteinExistence type="predicted"/>
<sequence length="103" mass="11504">MPAARHSARSDRLRLHRTTAVQGPVFEKFLGMSDGRRVSVAGEPAIWIDRPHQLMYVDRAGERRTETARLAAQSLIWQRGAVTYRLEGAFTLEDAVKIAATVS</sequence>
<evidence type="ECO:0008006" key="3">
    <source>
        <dbReference type="Google" id="ProtNLM"/>
    </source>
</evidence>
<evidence type="ECO:0000313" key="2">
    <source>
        <dbReference type="Proteomes" id="UP000286716"/>
    </source>
</evidence>
<name>A0A428WV93_AMYBA</name>
<dbReference type="AlphaFoldDB" id="A0A428WV93"/>
<dbReference type="EMBL" id="QHHU01000011">
    <property type="protein sequence ID" value="RSM47014.1"/>
    <property type="molecule type" value="Genomic_DNA"/>
</dbReference>
<protein>
    <recommendedName>
        <fullName evidence="3">DUF4367 domain-containing protein</fullName>
    </recommendedName>
</protein>
<comment type="caution">
    <text evidence="1">The sequence shown here is derived from an EMBL/GenBank/DDBJ whole genome shotgun (WGS) entry which is preliminary data.</text>
</comment>
<organism evidence="1 2">
    <name type="scientific">Amycolatopsis balhimycina DSM 5908</name>
    <dbReference type="NCBI Taxonomy" id="1081091"/>
    <lineage>
        <taxon>Bacteria</taxon>
        <taxon>Bacillati</taxon>
        <taxon>Actinomycetota</taxon>
        <taxon>Actinomycetes</taxon>
        <taxon>Pseudonocardiales</taxon>
        <taxon>Pseudonocardiaceae</taxon>
        <taxon>Amycolatopsis</taxon>
    </lineage>
</organism>
<accession>A0A428WV93</accession>
<gene>
    <name evidence="1" type="ORF">DMA12_09740</name>
</gene>
<dbReference type="Proteomes" id="UP000286716">
    <property type="component" value="Unassembled WGS sequence"/>
</dbReference>